<protein>
    <submittedName>
        <fullName evidence="2">Uncharacterized protein</fullName>
    </submittedName>
</protein>
<comment type="caution">
    <text evidence="2">The sequence shown here is derived from an EMBL/GenBank/DDBJ whole genome shotgun (WGS) entry which is preliminary data.</text>
</comment>
<dbReference type="AlphaFoldDB" id="A0AAV7QAR8"/>
<sequence>SMKVSSTERASHEISTSDPGAEGSYSCLYSIEIFRRAIQSRESGTASISV</sequence>
<keyword evidence="3" id="KW-1185">Reference proteome</keyword>
<dbReference type="Proteomes" id="UP001066276">
    <property type="component" value="Chromosome 6"/>
</dbReference>
<feature type="region of interest" description="Disordered" evidence="1">
    <location>
        <begin position="1"/>
        <end position="23"/>
    </location>
</feature>
<name>A0AAV7QAR8_PLEWA</name>
<dbReference type="EMBL" id="JANPWB010000010">
    <property type="protein sequence ID" value="KAJ1137521.1"/>
    <property type="molecule type" value="Genomic_DNA"/>
</dbReference>
<feature type="non-terminal residue" evidence="2">
    <location>
        <position position="1"/>
    </location>
</feature>
<evidence type="ECO:0000256" key="1">
    <source>
        <dbReference type="SAM" id="MobiDB-lite"/>
    </source>
</evidence>
<gene>
    <name evidence="2" type="ORF">NDU88_003919</name>
</gene>
<organism evidence="2 3">
    <name type="scientific">Pleurodeles waltl</name>
    <name type="common">Iberian ribbed newt</name>
    <dbReference type="NCBI Taxonomy" id="8319"/>
    <lineage>
        <taxon>Eukaryota</taxon>
        <taxon>Metazoa</taxon>
        <taxon>Chordata</taxon>
        <taxon>Craniata</taxon>
        <taxon>Vertebrata</taxon>
        <taxon>Euteleostomi</taxon>
        <taxon>Amphibia</taxon>
        <taxon>Batrachia</taxon>
        <taxon>Caudata</taxon>
        <taxon>Salamandroidea</taxon>
        <taxon>Salamandridae</taxon>
        <taxon>Pleurodelinae</taxon>
        <taxon>Pleurodeles</taxon>
    </lineage>
</organism>
<proteinExistence type="predicted"/>
<feature type="compositionally biased region" description="Polar residues" evidence="1">
    <location>
        <begin position="1"/>
        <end position="18"/>
    </location>
</feature>
<feature type="non-terminal residue" evidence="2">
    <location>
        <position position="50"/>
    </location>
</feature>
<evidence type="ECO:0000313" key="3">
    <source>
        <dbReference type="Proteomes" id="UP001066276"/>
    </source>
</evidence>
<evidence type="ECO:0000313" key="2">
    <source>
        <dbReference type="EMBL" id="KAJ1137521.1"/>
    </source>
</evidence>
<reference evidence="2" key="1">
    <citation type="journal article" date="2022" name="bioRxiv">
        <title>Sequencing and chromosome-scale assembly of the giantPleurodeles waltlgenome.</title>
        <authorList>
            <person name="Brown T."/>
            <person name="Elewa A."/>
            <person name="Iarovenko S."/>
            <person name="Subramanian E."/>
            <person name="Araus A.J."/>
            <person name="Petzold A."/>
            <person name="Susuki M."/>
            <person name="Suzuki K.-i.T."/>
            <person name="Hayashi T."/>
            <person name="Toyoda A."/>
            <person name="Oliveira C."/>
            <person name="Osipova E."/>
            <person name="Leigh N.D."/>
            <person name="Simon A."/>
            <person name="Yun M.H."/>
        </authorList>
    </citation>
    <scope>NUCLEOTIDE SEQUENCE</scope>
    <source>
        <strain evidence="2">20211129_DDA</strain>
        <tissue evidence="2">Liver</tissue>
    </source>
</reference>
<accession>A0AAV7QAR8</accession>